<reference evidence="2" key="2">
    <citation type="submission" date="2023-04" db="EMBL/GenBank/DDBJ databases">
        <authorList>
            <person name="Bu L."/>
            <person name="Lu L."/>
            <person name="Laidemitt M.R."/>
            <person name="Zhang S.M."/>
            <person name="Mutuku M."/>
            <person name="Mkoji G."/>
            <person name="Steinauer M."/>
            <person name="Loker E.S."/>
        </authorList>
    </citation>
    <scope>NUCLEOTIDE SEQUENCE</scope>
    <source>
        <strain evidence="2">KasaAsao</strain>
        <tissue evidence="2">Whole Snail</tissue>
    </source>
</reference>
<evidence type="ECO:0000313" key="2">
    <source>
        <dbReference type="EMBL" id="KAK0050032.1"/>
    </source>
</evidence>
<proteinExistence type="predicted"/>
<keyword evidence="1" id="KW-0732">Signal</keyword>
<name>A0AAD8B9E1_BIOPF</name>
<gene>
    <name evidence="2" type="ORF">Bpfe_020583</name>
</gene>
<feature type="chain" id="PRO_5042108980" evidence="1">
    <location>
        <begin position="20"/>
        <end position="193"/>
    </location>
</feature>
<accession>A0AAD8B9E1</accession>
<reference evidence="2" key="1">
    <citation type="journal article" date="2023" name="PLoS Negl. Trop. Dis.">
        <title>A genome sequence for Biomphalaria pfeifferi, the major vector snail for the human-infecting parasite Schistosoma mansoni.</title>
        <authorList>
            <person name="Bu L."/>
            <person name="Lu L."/>
            <person name="Laidemitt M.R."/>
            <person name="Zhang S.M."/>
            <person name="Mutuku M."/>
            <person name="Mkoji G."/>
            <person name="Steinauer M."/>
            <person name="Loker E.S."/>
        </authorList>
    </citation>
    <scope>NUCLEOTIDE SEQUENCE</scope>
    <source>
        <strain evidence="2">KasaAsao</strain>
    </source>
</reference>
<dbReference type="AlphaFoldDB" id="A0AAD8B9E1"/>
<organism evidence="2 3">
    <name type="scientific">Biomphalaria pfeifferi</name>
    <name type="common">Bloodfluke planorb</name>
    <name type="synonym">Freshwater snail</name>
    <dbReference type="NCBI Taxonomy" id="112525"/>
    <lineage>
        <taxon>Eukaryota</taxon>
        <taxon>Metazoa</taxon>
        <taxon>Spiralia</taxon>
        <taxon>Lophotrochozoa</taxon>
        <taxon>Mollusca</taxon>
        <taxon>Gastropoda</taxon>
        <taxon>Heterobranchia</taxon>
        <taxon>Euthyneura</taxon>
        <taxon>Panpulmonata</taxon>
        <taxon>Hygrophila</taxon>
        <taxon>Lymnaeoidea</taxon>
        <taxon>Planorbidae</taxon>
        <taxon>Biomphalaria</taxon>
    </lineage>
</organism>
<feature type="signal peptide" evidence="1">
    <location>
        <begin position="1"/>
        <end position="19"/>
    </location>
</feature>
<keyword evidence="3" id="KW-1185">Reference proteome</keyword>
<protein>
    <submittedName>
        <fullName evidence="2">Uncharacterized protein</fullName>
    </submittedName>
</protein>
<evidence type="ECO:0000313" key="3">
    <source>
        <dbReference type="Proteomes" id="UP001233172"/>
    </source>
</evidence>
<sequence length="193" mass="21046">MRTVLLLMLLIAGVNEAIGRTIQENPDSVVGRVFALVSHILDKAKDGLTVSKLLENAEQVEALSKQLPEKVSNSAVKKLVNEISKEIGVNPAASLALEDKLTVDITLINDYLRLWDKLVEIGGESQPSVPSQDKFVKVAAIGSISEIIQSLLKELDESVTSLKKIDSTNSELQNQEGVIIYEKAMREPPLMAT</sequence>
<dbReference type="Proteomes" id="UP001233172">
    <property type="component" value="Unassembled WGS sequence"/>
</dbReference>
<evidence type="ECO:0000256" key="1">
    <source>
        <dbReference type="SAM" id="SignalP"/>
    </source>
</evidence>
<comment type="caution">
    <text evidence="2">The sequence shown here is derived from an EMBL/GenBank/DDBJ whole genome shotgun (WGS) entry which is preliminary data.</text>
</comment>
<dbReference type="EMBL" id="JASAOG010000119">
    <property type="protein sequence ID" value="KAK0050032.1"/>
    <property type="molecule type" value="Genomic_DNA"/>
</dbReference>